<dbReference type="SMART" id="SM00020">
    <property type="entry name" value="Tryp_SPc"/>
    <property type="match status" value="1"/>
</dbReference>
<dbReference type="PANTHER" id="PTHR24252">
    <property type="entry name" value="ACROSIN-RELATED"/>
    <property type="match status" value="1"/>
</dbReference>
<dbReference type="Pfam" id="PF00089">
    <property type="entry name" value="Trypsin"/>
    <property type="match status" value="1"/>
</dbReference>
<dbReference type="PANTHER" id="PTHR24252:SF7">
    <property type="entry name" value="HYALIN"/>
    <property type="match status" value="1"/>
</dbReference>
<feature type="domain" description="Peptidase S1" evidence="13">
    <location>
        <begin position="157"/>
        <end position="396"/>
    </location>
</feature>
<evidence type="ECO:0000259" key="13">
    <source>
        <dbReference type="PROSITE" id="PS50240"/>
    </source>
</evidence>
<keyword evidence="6 11" id="KW-0720">Serine protease</keyword>
<evidence type="ECO:0000256" key="9">
    <source>
        <dbReference type="ARBA" id="ARBA00023180"/>
    </source>
</evidence>
<comment type="domain">
    <text evidence="12">The clip domain consists of 35-55 residues which are 'knitted' together usually by 3 conserved disulfide bonds forming a clip-like compact structure.</text>
</comment>
<evidence type="ECO:0000256" key="1">
    <source>
        <dbReference type="ARBA" id="ARBA00004613"/>
    </source>
</evidence>
<proteinExistence type="evidence at transcript level"/>
<evidence type="ECO:0000259" key="14">
    <source>
        <dbReference type="PROSITE" id="PS51888"/>
    </source>
</evidence>
<accession>N0A0R7</accession>
<dbReference type="EC" id="3.4.21.-" evidence="11"/>
<dbReference type="InterPro" id="IPR043504">
    <property type="entry name" value="Peptidase_S1_PA_chymotrypsin"/>
</dbReference>
<keyword evidence="4" id="KW-0732">Signal</keyword>
<evidence type="ECO:0000256" key="12">
    <source>
        <dbReference type="RuleBase" id="RU366078"/>
    </source>
</evidence>
<reference evidence="15" key="2">
    <citation type="journal article" date="2013" name="BMC Genomics">
        <title>The genome- and transcriptome-wide analysis of innate immunity in the brown planthopper, Nilaparvata lugens.</title>
        <authorList>
            <person name="Bao Y.Y."/>
            <person name="Qu L.Y."/>
            <person name="Zhao D."/>
            <person name="Chen L.B."/>
            <person name="Jin H.Y."/>
            <person name="Xu L.M."/>
            <person name="Cheng J.A."/>
            <person name="Zhang C.X."/>
        </authorList>
    </citation>
    <scope>NUCLEOTIDE SEQUENCE</scope>
</reference>
<dbReference type="FunFam" id="3.30.1640.30:FF:000001">
    <property type="entry name" value="Serine protease 7"/>
    <property type="match status" value="1"/>
</dbReference>
<dbReference type="Gene3D" id="3.30.1640.30">
    <property type="match status" value="1"/>
</dbReference>
<keyword evidence="3 11" id="KW-0645">Protease</keyword>
<evidence type="ECO:0000256" key="5">
    <source>
        <dbReference type="ARBA" id="ARBA00022801"/>
    </source>
</evidence>
<evidence type="ECO:0000256" key="8">
    <source>
        <dbReference type="ARBA" id="ARBA00023157"/>
    </source>
</evidence>
<name>N0A0R7_NILLU</name>
<dbReference type="GO" id="GO:0005576">
    <property type="term" value="C:extracellular region"/>
    <property type="evidence" value="ECO:0007669"/>
    <property type="project" value="UniProtKB-SubCell"/>
</dbReference>
<dbReference type="Gene3D" id="2.40.10.10">
    <property type="entry name" value="Trypsin-like serine proteases"/>
    <property type="match status" value="1"/>
</dbReference>
<organism evidence="15">
    <name type="scientific">Nilaparvata lugens</name>
    <name type="common">Brown planthopper</name>
    <dbReference type="NCBI Taxonomy" id="108931"/>
    <lineage>
        <taxon>Eukaryota</taxon>
        <taxon>Metazoa</taxon>
        <taxon>Ecdysozoa</taxon>
        <taxon>Arthropoda</taxon>
        <taxon>Hexapoda</taxon>
        <taxon>Insecta</taxon>
        <taxon>Pterygota</taxon>
        <taxon>Neoptera</taxon>
        <taxon>Paraneoptera</taxon>
        <taxon>Hemiptera</taxon>
        <taxon>Auchenorrhyncha</taxon>
        <taxon>Fulgoroidea</taxon>
        <taxon>Delphacidae</taxon>
        <taxon>Delphacinae</taxon>
        <taxon>Nilaparvata</taxon>
    </lineage>
</organism>
<dbReference type="FunFam" id="2.40.10.10:FF:000015">
    <property type="entry name" value="Atrial natriuretic peptide-converting enzyme"/>
    <property type="match status" value="1"/>
</dbReference>
<protein>
    <recommendedName>
        <fullName evidence="12">CLIP domain-containing serine protease</fullName>
        <ecNumber evidence="11">3.4.21.-</ecNumber>
    </recommendedName>
</protein>
<keyword evidence="7" id="KW-0865">Zymogen</keyword>
<dbReference type="GO" id="GO:0004252">
    <property type="term" value="F:serine-type endopeptidase activity"/>
    <property type="evidence" value="ECO:0007669"/>
    <property type="project" value="UniProtKB-UniRule"/>
</dbReference>
<dbReference type="InterPro" id="IPR022700">
    <property type="entry name" value="CLIP"/>
</dbReference>
<dbReference type="SMART" id="SM00680">
    <property type="entry name" value="CLIP"/>
    <property type="match status" value="1"/>
</dbReference>
<dbReference type="PROSITE" id="PS51888">
    <property type="entry name" value="CLIP"/>
    <property type="match status" value="1"/>
</dbReference>
<dbReference type="SUPFAM" id="SSF50494">
    <property type="entry name" value="Trypsin-like serine proteases"/>
    <property type="match status" value="1"/>
</dbReference>
<dbReference type="InterPro" id="IPR001254">
    <property type="entry name" value="Trypsin_dom"/>
</dbReference>
<dbReference type="Pfam" id="PF12032">
    <property type="entry name" value="CLIP"/>
    <property type="match status" value="1"/>
</dbReference>
<evidence type="ECO:0000256" key="4">
    <source>
        <dbReference type="ARBA" id="ARBA00022729"/>
    </source>
</evidence>
<dbReference type="InterPro" id="IPR033116">
    <property type="entry name" value="TRYPSIN_SER"/>
</dbReference>
<dbReference type="PRINTS" id="PR00722">
    <property type="entry name" value="CHYMOTRYPSIN"/>
</dbReference>
<dbReference type="CDD" id="cd00190">
    <property type="entry name" value="Tryp_SPc"/>
    <property type="match status" value="1"/>
</dbReference>
<dbReference type="PROSITE" id="PS00135">
    <property type="entry name" value="TRYPSIN_SER"/>
    <property type="match status" value="1"/>
</dbReference>
<evidence type="ECO:0000256" key="6">
    <source>
        <dbReference type="ARBA" id="ARBA00022825"/>
    </source>
</evidence>
<evidence type="ECO:0000256" key="7">
    <source>
        <dbReference type="ARBA" id="ARBA00023145"/>
    </source>
</evidence>
<reference evidence="15" key="1">
    <citation type="submission" date="2012-12" db="EMBL/GenBank/DDBJ databases">
        <authorList>
            <person name="Bao Y.-Y."/>
            <person name="Zhang C.-X."/>
        </authorList>
    </citation>
    <scope>NUCLEOTIDE SEQUENCE</scope>
</reference>
<comment type="similarity">
    <text evidence="10 12">Belongs to the peptidase S1 family. CLIP subfamily.</text>
</comment>
<evidence type="ECO:0000256" key="10">
    <source>
        <dbReference type="ARBA" id="ARBA00024195"/>
    </source>
</evidence>
<evidence type="ECO:0000256" key="11">
    <source>
        <dbReference type="RuleBase" id="RU363034"/>
    </source>
</evidence>
<evidence type="ECO:0000256" key="2">
    <source>
        <dbReference type="ARBA" id="ARBA00022525"/>
    </source>
</evidence>
<dbReference type="InterPro" id="IPR001314">
    <property type="entry name" value="Peptidase_S1A"/>
</dbReference>
<dbReference type="PROSITE" id="PS00134">
    <property type="entry name" value="TRYPSIN_HIS"/>
    <property type="match status" value="1"/>
</dbReference>
<dbReference type="EMBL" id="KC355213">
    <property type="protein sequence ID" value="AGK40913.1"/>
    <property type="molecule type" value="mRNA"/>
</dbReference>
<feature type="domain" description="Clip" evidence="14">
    <location>
        <begin position="49"/>
        <end position="102"/>
    </location>
</feature>
<dbReference type="InterPro" id="IPR009003">
    <property type="entry name" value="Peptidase_S1_PA"/>
</dbReference>
<keyword evidence="8" id="KW-1015">Disulfide bond</keyword>
<sequence length="397" mass="44339">MARKPSIIIYQMIAICSLASISFCHEQSLLDRIRSKRQVHYLDTDANVNCKTPDNEEGECISILDCESLYSILEDRRRTPEEYMFLTQSHCGFEGDLPKVCCPLESSEPTILTSTTAKPQPVVELTTEFRPPSFPSGTDNRGMPQDCGRAGRIINRIVGGRPALLRDWPWMALIGYNSMTRPAWNCAGALVSSRYVVTAAHCIIDKRLTIVRLGDLDWNTTADNANHIDIPVERAIMHPQYNRARRTSDIGLVRLRHEVTFNDDIRPICLPSSDLLRARNLDRLSPFVAGWGSLGFNKSEQSQLYEAQVDVRSNEQCAKDFAKLTRVTIDHSIVCAASPGVDACLGDSGGPLMLPHENRYHLYGVVSYGIGCANPIYPGLYARVTEFVDWIESNVSS</sequence>
<dbReference type="InterPro" id="IPR018114">
    <property type="entry name" value="TRYPSIN_HIS"/>
</dbReference>
<dbReference type="InterPro" id="IPR038565">
    <property type="entry name" value="CLIP_sf"/>
</dbReference>
<keyword evidence="9" id="KW-0325">Glycoprotein</keyword>
<evidence type="ECO:0000256" key="3">
    <source>
        <dbReference type="ARBA" id="ARBA00022670"/>
    </source>
</evidence>
<keyword evidence="2 12" id="KW-0964">Secreted</keyword>
<comment type="subcellular location">
    <subcellularLocation>
        <location evidence="1 12">Secreted</location>
    </subcellularLocation>
</comment>
<keyword evidence="5 11" id="KW-0378">Hydrolase</keyword>
<dbReference type="GO" id="GO:0006508">
    <property type="term" value="P:proteolysis"/>
    <property type="evidence" value="ECO:0007669"/>
    <property type="project" value="UniProtKB-KW"/>
</dbReference>
<dbReference type="PROSITE" id="PS50240">
    <property type="entry name" value="TRYPSIN_DOM"/>
    <property type="match status" value="1"/>
</dbReference>
<dbReference type="AlphaFoldDB" id="N0A0R7"/>
<dbReference type="OrthoDB" id="425190at2759"/>
<evidence type="ECO:0000313" key="15">
    <source>
        <dbReference type="EMBL" id="AGK40913.1"/>
    </source>
</evidence>